<dbReference type="InterPro" id="IPR012301">
    <property type="entry name" value="Malic_N_dom"/>
</dbReference>
<sequence length="376" mass="39368">MTDEVLAVHAKNRGKLATLVTTPVSSKKDLSLIYTPGVAIVSSAIAKDKKLVFDYTIKGHTVAIVTDGSAVLGLGNIGPEAALPVMEGKAALLKTFAGLDGCPICLSTQDPQEIIKTVKYIAPTFGGINLEDISAPRCFLIEEALQDLGIPVMHDDQHGTAVVVYAGLINAAKAAKKELKNLQVVINGAGAAGNGITKMLAGKVGNIIVLDSKGILSSSRSDLDSYKKQLVEITNKENIKGNLAAALRGSDVFIGVSRPNLLDPKDILLMRERPVIFALANPTPEIMPDLAKKAGAFIVATGRSDFSNQINNSLAFPGIFKGALASKAGRITNEMLLAAGRAIANLVKNPSVDIIMPGPFEKNLALTVASAVSQAL</sequence>
<feature type="domain" description="Malic enzyme NAD-binding" evidence="7">
    <location>
        <begin position="157"/>
        <end position="376"/>
    </location>
</feature>
<evidence type="ECO:0000259" key="8">
    <source>
        <dbReference type="SMART" id="SM01274"/>
    </source>
</evidence>
<dbReference type="SMART" id="SM00919">
    <property type="entry name" value="Malic_M"/>
    <property type="match status" value="1"/>
</dbReference>
<dbReference type="InterPro" id="IPR045213">
    <property type="entry name" value="Malic_NAD-bd_bact_type"/>
</dbReference>
<evidence type="ECO:0000256" key="2">
    <source>
        <dbReference type="ARBA" id="ARBA00023002"/>
    </source>
</evidence>
<proteinExistence type="inferred from homology"/>
<keyword evidence="5 6" id="KW-0479">Metal-binding</keyword>
<dbReference type="AlphaFoldDB" id="A0A2H0KF98"/>
<dbReference type="PANTHER" id="PTHR43237:SF4">
    <property type="entry name" value="NADP-DEPENDENT MALIC ENZYME"/>
    <property type="match status" value="1"/>
</dbReference>
<dbReference type="GO" id="GO:0046872">
    <property type="term" value="F:metal ion binding"/>
    <property type="evidence" value="ECO:0007669"/>
    <property type="project" value="UniProtKB-KW"/>
</dbReference>
<feature type="binding site" evidence="5">
    <location>
        <position position="156"/>
    </location>
    <ligand>
        <name>a divalent metal cation</name>
        <dbReference type="ChEBI" id="CHEBI:60240"/>
    </ligand>
</feature>
<dbReference type="PRINTS" id="PR00072">
    <property type="entry name" value="MALOXRDTASE"/>
</dbReference>
<evidence type="ECO:0000256" key="4">
    <source>
        <dbReference type="PIRSR" id="PIRSR000106-2"/>
    </source>
</evidence>
<dbReference type="SUPFAM" id="SSF53223">
    <property type="entry name" value="Aminoacid dehydrogenase-like, N-terminal domain"/>
    <property type="match status" value="1"/>
</dbReference>
<feature type="binding site" evidence="4">
    <location>
        <position position="281"/>
    </location>
    <ligand>
        <name>(S)-malate</name>
        <dbReference type="ChEBI" id="CHEBI:15589"/>
    </ligand>
</feature>
<dbReference type="InterPro" id="IPR051674">
    <property type="entry name" value="Malate_Decarboxylase"/>
</dbReference>
<comment type="caution">
    <text evidence="9">The sequence shown here is derived from an EMBL/GenBank/DDBJ whole genome shotgun (WGS) entry which is preliminary data.</text>
</comment>
<comment type="similarity">
    <text evidence="1 6">Belongs to the malic enzymes family.</text>
</comment>
<feature type="domain" description="Malic enzyme N-terminal" evidence="8">
    <location>
        <begin position="13"/>
        <end position="146"/>
    </location>
</feature>
<dbReference type="GO" id="GO:0051287">
    <property type="term" value="F:NAD binding"/>
    <property type="evidence" value="ECO:0007669"/>
    <property type="project" value="InterPro"/>
</dbReference>
<keyword evidence="2" id="KW-0560">Oxidoreductase</keyword>
<dbReference type="InterPro" id="IPR046346">
    <property type="entry name" value="Aminoacid_DH-like_N_sf"/>
</dbReference>
<protein>
    <submittedName>
        <fullName evidence="9">NAD-dependent malic enzyme</fullName>
    </submittedName>
</protein>
<dbReference type="GO" id="GO:0004470">
    <property type="term" value="F:malic enzyme activity"/>
    <property type="evidence" value="ECO:0007669"/>
    <property type="project" value="InterPro"/>
</dbReference>
<comment type="cofactor">
    <cofactor evidence="5">
        <name>Mg(2+)</name>
        <dbReference type="ChEBI" id="CHEBI:18420"/>
    </cofactor>
    <cofactor evidence="5">
        <name>Mn(2+)</name>
        <dbReference type="ChEBI" id="CHEBI:29035"/>
    </cofactor>
    <text evidence="5">Divalent metal cations. Prefers magnesium or manganese.</text>
</comment>
<dbReference type="InterPro" id="IPR037062">
    <property type="entry name" value="Malic_N_dom_sf"/>
</dbReference>
<dbReference type="Proteomes" id="UP000231371">
    <property type="component" value="Unassembled WGS sequence"/>
</dbReference>
<evidence type="ECO:0000313" key="9">
    <source>
        <dbReference type="EMBL" id="PIQ69912.1"/>
    </source>
</evidence>
<dbReference type="PIRSF" id="PIRSF000106">
    <property type="entry name" value="ME"/>
    <property type="match status" value="1"/>
</dbReference>
<feature type="binding site" evidence="4">
    <location>
        <position position="311"/>
    </location>
    <ligand>
        <name>(S)-malate</name>
        <dbReference type="ChEBI" id="CHEBI:15589"/>
    </ligand>
</feature>
<dbReference type="Gene3D" id="3.40.50.10380">
    <property type="entry name" value="Malic enzyme, N-terminal domain"/>
    <property type="match status" value="1"/>
</dbReference>
<feature type="active site" description="Proton acceptor" evidence="3">
    <location>
        <position position="89"/>
    </location>
</feature>
<evidence type="ECO:0000256" key="6">
    <source>
        <dbReference type="RuleBase" id="RU003427"/>
    </source>
</evidence>
<feature type="active site" description="Proton donor" evidence="3">
    <location>
        <position position="34"/>
    </location>
</feature>
<evidence type="ECO:0000256" key="5">
    <source>
        <dbReference type="PIRSR" id="PIRSR000106-3"/>
    </source>
</evidence>
<name>A0A2H0KF98_9BACT</name>
<dbReference type="SUPFAM" id="SSF51735">
    <property type="entry name" value="NAD(P)-binding Rossmann-fold domains"/>
    <property type="match status" value="1"/>
</dbReference>
<gene>
    <name evidence="9" type="ORF">COV89_03295</name>
</gene>
<dbReference type="SMART" id="SM01274">
    <property type="entry name" value="malic"/>
    <property type="match status" value="1"/>
</dbReference>
<dbReference type="InterPro" id="IPR036291">
    <property type="entry name" value="NAD(P)-bd_dom_sf"/>
</dbReference>
<dbReference type="CDD" id="cd05311">
    <property type="entry name" value="NAD_bind_2_malic_enz"/>
    <property type="match status" value="1"/>
</dbReference>
<reference evidence="9 10" key="1">
    <citation type="submission" date="2017-09" db="EMBL/GenBank/DDBJ databases">
        <title>Depth-based differentiation of microbial function through sediment-hosted aquifers and enrichment of novel symbionts in the deep terrestrial subsurface.</title>
        <authorList>
            <person name="Probst A.J."/>
            <person name="Ladd B."/>
            <person name="Jarett J.K."/>
            <person name="Geller-Mcgrath D.E."/>
            <person name="Sieber C.M."/>
            <person name="Emerson J.B."/>
            <person name="Anantharaman K."/>
            <person name="Thomas B.C."/>
            <person name="Malmstrom R."/>
            <person name="Stieglmeier M."/>
            <person name="Klingl A."/>
            <person name="Woyke T."/>
            <person name="Ryan C.M."/>
            <person name="Banfield J.F."/>
        </authorList>
    </citation>
    <scope>NUCLEOTIDE SEQUENCE [LARGE SCALE GENOMIC DNA]</scope>
    <source>
        <strain evidence="9">CG11_big_fil_rev_8_21_14_0_20_40_12</strain>
    </source>
</reference>
<evidence type="ECO:0000313" key="10">
    <source>
        <dbReference type="Proteomes" id="UP000231371"/>
    </source>
</evidence>
<dbReference type="PANTHER" id="PTHR43237">
    <property type="entry name" value="NADP-DEPENDENT MALIC ENZYME"/>
    <property type="match status" value="1"/>
</dbReference>
<dbReference type="GO" id="GO:0016616">
    <property type="term" value="F:oxidoreductase activity, acting on the CH-OH group of donors, NAD or NADP as acceptor"/>
    <property type="evidence" value="ECO:0007669"/>
    <property type="project" value="InterPro"/>
</dbReference>
<dbReference type="EMBL" id="PCVI01000052">
    <property type="protein sequence ID" value="PIQ69912.1"/>
    <property type="molecule type" value="Genomic_DNA"/>
</dbReference>
<dbReference type="InterPro" id="IPR001891">
    <property type="entry name" value="Malic_OxRdtase"/>
</dbReference>
<dbReference type="Pfam" id="PF00390">
    <property type="entry name" value="malic"/>
    <property type="match status" value="1"/>
</dbReference>
<evidence type="ECO:0000259" key="7">
    <source>
        <dbReference type="SMART" id="SM00919"/>
    </source>
</evidence>
<feature type="binding site" evidence="5">
    <location>
        <position position="131"/>
    </location>
    <ligand>
        <name>a divalent metal cation</name>
        <dbReference type="ChEBI" id="CHEBI:60240"/>
    </ligand>
</feature>
<organism evidence="9 10">
    <name type="scientific">Candidatus Shapirobacteria bacterium CG11_big_fil_rev_8_21_14_0_20_40_12</name>
    <dbReference type="NCBI Taxonomy" id="1974889"/>
    <lineage>
        <taxon>Bacteria</taxon>
        <taxon>Candidatus Shapironibacteriota</taxon>
    </lineage>
</organism>
<evidence type="ECO:0000256" key="1">
    <source>
        <dbReference type="ARBA" id="ARBA00008785"/>
    </source>
</evidence>
<accession>A0A2H0KF98</accession>
<dbReference type="Gene3D" id="3.40.50.720">
    <property type="entry name" value="NAD(P)-binding Rossmann-like Domain"/>
    <property type="match status" value="1"/>
</dbReference>
<dbReference type="Pfam" id="PF03949">
    <property type="entry name" value="Malic_M"/>
    <property type="match status" value="1"/>
</dbReference>
<dbReference type="InterPro" id="IPR012302">
    <property type="entry name" value="Malic_NAD-bd"/>
</dbReference>
<evidence type="ECO:0000256" key="3">
    <source>
        <dbReference type="PIRSR" id="PIRSR000106-1"/>
    </source>
</evidence>
<feature type="binding site" evidence="5">
    <location>
        <position position="132"/>
    </location>
    <ligand>
        <name>a divalent metal cation</name>
        <dbReference type="ChEBI" id="CHEBI:60240"/>
    </ligand>
</feature>